<dbReference type="SMART" id="SM00233">
    <property type="entry name" value="PH"/>
    <property type="match status" value="1"/>
</dbReference>
<dbReference type="CDD" id="cd20795">
    <property type="entry name" value="C1_PKD_rpt1"/>
    <property type="match status" value="1"/>
</dbReference>
<dbReference type="PRINTS" id="PR00008">
    <property type="entry name" value="DAGPEDOMAIN"/>
</dbReference>
<dbReference type="AlphaFoldDB" id="T1JAN5"/>
<keyword evidence="9" id="KW-0808">Transferase</keyword>
<dbReference type="EMBL" id="JH432001">
    <property type="status" value="NOT_ANNOTATED_CDS"/>
    <property type="molecule type" value="Genomic_DNA"/>
</dbReference>
<evidence type="ECO:0000256" key="10">
    <source>
        <dbReference type="ARBA" id="ARBA00022723"/>
    </source>
</evidence>
<evidence type="ECO:0000256" key="15">
    <source>
        <dbReference type="ARBA" id="ARBA00022833"/>
    </source>
</evidence>
<dbReference type="GO" id="GO:0016020">
    <property type="term" value="C:membrane"/>
    <property type="evidence" value="ECO:0007669"/>
    <property type="project" value="UniProtKB-SubCell"/>
</dbReference>
<evidence type="ECO:0000259" key="24">
    <source>
        <dbReference type="PROSITE" id="PS50081"/>
    </source>
</evidence>
<evidence type="ECO:0000256" key="4">
    <source>
        <dbReference type="ARBA" id="ARBA00008582"/>
    </source>
</evidence>
<reference evidence="25" key="2">
    <citation type="submission" date="2015-02" db="UniProtKB">
        <authorList>
            <consortium name="EnsemblMetazoa"/>
        </authorList>
    </citation>
    <scope>IDENTIFICATION</scope>
</reference>
<evidence type="ECO:0000259" key="23">
    <source>
        <dbReference type="PROSITE" id="PS50011"/>
    </source>
</evidence>
<dbReference type="InterPro" id="IPR011993">
    <property type="entry name" value="PH-like_dom_sf"/>
</dbReference>
<keyword evidence="12 20" id="KW-0547">Nucleotide-binding</keyword>
<dbReference type="GO" id="GO:0005524">
    <property type="term" value="F:ATP binding"/>
    <property type="evidence" value="ECO:0007669"/>
    <property type="project" value="UniProtKB-UniRule"/>
</dbReference>
<feature type="domain" description="Protein kinase" evidence="23">
    <location>
        <begin position="603"/>
        <end position="859"/>
    </location>
</feature>
<evidence type="ECO:0000256" key="5">
    <source>
        <dbReference type="ARBA" id="ARBA00012429"/>
    </source>
</evidence>
<dbReference type="HOGENOM" id="CLU_009772_1_0_1"/>
<feature type="domain" description="Phorbol-ester/DAG-type" evidence="24">
    <location>
        <begin position="125"/>
        <end position="175"/>
    </location>
</feature>
<keyword evidence="8" id="KW-0597">Phosphoprotein</keyword>
<dbReference type="SUPFAM" id="SSF50729">
    <property type="entry name" value="PH domain-like"/>
    <property type="match status" value="1"/>
</dbReference>
<evidence type="ECO:0000259" key="22">
    <source>
        <dbReference type="PROSITE" id="PS50003"/>
    </source>
</evidence>
<dbReference type="GO" id="GO:0005829">
    <property type="term" value="C:cytosol"/>
    <property type="evidence" value="ECO:0007669"/>
    <property type="project" value="TreeGrafter"/>
</dbReference>
<keyword evidence="6" id="KW-0963">Cytoplasm</keyword>
<keyword evidence="7" id="KW-0723">Serine/threonine-protein kinase</keyword>
<dbReference type="PROSITE" id="PS50081">
    <property type="entry name" value="ZF_DAG_PE_2"/>
    <property type="match status" value="2"/>
</dbReference>
<evidence type="ECO:0000256" key="11">
    <source>
        <dbReference type="ARBA" id="ARBA00022737"/>
    </source>
</evidence>
<evidence type="ECO:0000256" key="7">
    <source>
        <dbReference type="ARBA" id="ARBA00022527"/>
    </source>
</evidence>
<dbReference type="InterPro" id="IPR000719">
    <property type="entry name" value="Prot_kinase_dom"/>
</dbReference>
<dbReference type="SUPFAM" id="SSF57889">
    <property type="entry name" value="Cysteine-rich domain"/>
    <property type="match status" value="2"/>
</dbReference>
<evidence type="ECO:0000256" key="21">
    <source>
        <dbReference type="SAM" id="MobiDB-lite"/>
    </source>
</evidence>
<keyword evidence="14" id="KW-0418">Kinase</keyword>
<dbReference type="GO" id="GO:0008270">
    <property type="term" value="F:zinc ion binding"/>
    <property type="evidence" value="ECO:0007669"/>
    <property type="project" value="UniProtKB-KW"/>
</dbReference>
<dbReference type="eggNOG" id="KOG4236">
    <property type="taxonomic scope" value="Eukaryota"/>
</dbReference>
<dbReference type="Gene3D" id="2.30.29.30">
    <property type="entry name" value="Pleckstrin-homology domain (PH domain)/Phosphotyrosine-binding domain (PTB)"/>
    <property type="match status" value="1"/>
</dbReference>
<dbReference type="InterPro" id="IPR002219">
    <property type="entry name" value="PKC_DAG/PE"/>
</dbReference>
<evidence type="ECO:0000256" key="1">
    <source>
        <dbReference type="ARBA" id="ARBA00001946"/>
    </source>
</evidence>
<dbReference type="PANTHER" id="PTHR22968">
    <property type="entry name" value="PROTEIN KINASE C, MU"/>
    <property type="match status" value="1"/>
</dbReference>
<evidence type="ECO:0000256" key="12">
    <source>
        <dbReference type="ARBA" id="ARBA00022741"/>
    </source>
</evidence>
<dbReference type="PROSITE" id="PS50011">
    <property type="entry name" value="PROTEIN_KINASE_DOM"/>
    <property type="match status" value="1"/>
</dbReference>
<keyword evidence="26" id="KW-1185">Reference proteome</keyword>
<dbReference type="InterPro" id="IPR008271">
    <property type="entry name" value="Ser/Thr_kinase_AS"/>
</dbReference>
<feature type="region of interest" description="Disordered" evidence="21">
    <location>
        <begin position="349"/>
        <end position="427"/>
    </location>
</feature>
<feature type="domain" description="Phorbol-ester/DAG-type" evidence="24">
    <location>
        <begin position="222"/>
        <end position="272"/>
    </location>
</feature>
<feature type="compositionally biased region" description="Acidic residues" evidence="21">
    <location>
        <begin position="375"/>
        <end position="394"/>
    </location>
</feature>
<dbReference type="EnsemblMetazoa" id="SMAR010804-RA">
    <property type="protein sequence ID" value="SMAR010804-PA"/>
    <property type="gene ID" value="SMAR010804"/>
</dbReference>
<dbReference type="CDD" id="cd14082">
    <property type="entry name" value="STKc_PKD"/>
    <property type="match status" value="1"/>
</dbReference>
<evidence type="ECO:0000256" key="16">
    <source>
        <dbReference type="ARBA" id="ARBA00022840"/>
    </source>
</evidence>
<dbReference type="GO" id="GO:0004697">
    <property type="term" value="F:diacylglycerol-dependent serine/threonine kinase activity"/>
    <property type="evidence" value="ECO:0007669"/>
    <property type="project" value="UniProtKB-EC"/>
</dbReference>
<evidence type="ECO:0000256" key="8">
    <source>
        <dbReference type="ARBA" id="ARBA00022553"/>
    </source>
</evidence>
<dbReference type="OMA" id="QNICHCD"/>
<keyword evidence="11" id="KW-0677">Repeat</keyword>
<accession>T1JAN5</accession>
<dbReference type="PhylomeDB" id="T1JAN5"/>
<dbReference type="PROSITE" id="PS00108">
    <property type="entry name" value="PROTEIN_KINASE_ST"/>
    <property type="match status" value="1"/>
</dbReference>
<evidence type="ECO:0000313" key="25">
    <source>
        <dbReference type="EnsemblMetazoa" id="SMAR010804-PA"/>
    </source>
</evidence>
<evidence type="ECO:0000313" key="26">
    <source>
        <dbReference type="Proteomes" id="UP000014500"/>
    </source>
</evidence>
<comment type="similarity">
    <text evidence="4">Belongs to the protein kinase superfamily. CAMK Ser/Thr protein kinase family. PKD subfamily.</text>
</comment>
<feature type="compositionally biased region" description="Basic and acidic residues" evidence="21">
    <location>
        <begin position="269"/>
        <end position="282"/>
    </location>
</feature>
<feature type="binding site" evidence="20">
    <location>
        <position position="632"/>
    </location>
    <ligand>
        <name>ATP</name>
        <dbReference type="ChEBI" id="CHEBI:30616"/>
    </ligand>
</feature>
<dbReference type="InterPro" id="IPR046349">
    <property type="entry name" value="C1-like_sf"/>
</dbReference>
<protein>
    <recommendedName>
        <fullName evidence="5">protein kinase C</fullName>
        <ecNumber evidence="5">2.7.11.13</ecNumber>
    </recommendedName>
</protein>
<dbReference type="InterPro" id="IPR020454">
    <property type="entry name" value="DAG/PE-bd"/>
</dbReference>
<dbReference type="FunFam" id="1.10.510.10:FF:000151">
    <property type="entry name" value="Serine/threonine-protein kinase"/>
    <property type="match status" value="1"/>
</dbReference>
<dbReference type="SUPFAM" id="SSF56112">
    <property type="entry name" value="Protein kinase-like (PK-like)"/>
    <property type="match status" value="1"/>
</dbReference>
<dbReference type="InterPro" id="IPR011009">
    <property type="entry name" value="Kinase-like_dom_sf"/>
</dbReference>
<dbReference type="FunFam" id="3.30.200.20:FF:000137">
    <property type="entry name" value="Serine/threonine-protein kinase"/>
    <property type="match status" value="1"/>
</dbReference>
<evidence type="ECO:0000256" key="14">
    <source>
        <dbReference type="ARBA" id="ARBA00022777"/>
    </source>
</evidence>
<dbReference type="PROSITE" id="PS50003">
    <property type="entry name" value="PH_DOMAIN"/>
    <property type="match status" value="1"/>
</dbReference>
<dbReference type="SMART" id="SM00109">
    <property type="entry name" value="C1"/>
    <property type="match status" value="2"/>
</dbReference>
<organism evidence="25 26">
    <name type="scientific">Strigamia maritima</name>
    <name type="common">European centipede</name>
    <name type="synonym">Geophilus maritimus</name>
    <dbReference type="NCBI Taxonomy" id="126957"/>
    <lineage>
        <taxon>Eukaryota</taxon>
        <taxon>Metazoa</taxon>
        <taxon>Ecdysozoa</taxon>
        <taxon>Arthropoda</taxon>
        <taxon>Myriapoda</taxon>
        <taxon>Chilopoda</taxon>
        <taxon>Pleurostigmophora</taxon>
        <taxon>Geophilomorpha</taxon>
        <taxon>Linotaeniidae</taxon>
        <taxon>Strigamia</taxon>
    </lineage>
</organism>
<evidence type="ECO:0000256" key="17">
    <source>
        <dbReference type="ARBA" id="ARBA00022842"/>
    </source>
</evidence>
<evidence type="ECO:0000256" key="20">
    <source>
        <dbReference type="PROSITE-ProRule" id="PRU10141"/>
    </source>
</evidence>
<keyword evidence="15" id="KW-0862">Zinc</keyword>
<comment type="cofactor">
    <cofactor evidence="1">
        <name>Mg(2+)</name>
        <dbReference type="ChEBI" id="CHEBI:18420"/>
    </cofactor>
</comment>
<evidence type="ECO:0000256" key="19">
    <source>
        <dbReference type="ARBA" id="ARBA00047272"/>
    </source>
</evidence>
<dbReference type="Pfam" id="PF25525">
    <property type="entry name" value="Ubiquitin_PRKD1_N"/>
    <property type="match status" value="1"/>
</dbReference>
<feature type="region of interest" description="Disordered" evidence="21">
    <location>
        <begin position="269"/>
        <end position="291"/>
    </location>
</feature>
<dbReference type="FunFam" id="3.30.60.20:FF:000021">
    <property type="entry name" value="Serine/threonine-protein kinase"/>
    <property type="match status" value="1"/>
</dbReference>
<dbReference type="PROSITE" id="PS00107">
    <property type="entry name" value="PROTEIN_KINASE_ATP"/>
    <property type="match status" value="1"/>
</dbReference>
<dbReference type="PROSITE" id="PS00479">
    <property type="entry name" value="ZF_DAG_PE_1"/>
    <property type="match status" value="2"/>
</dbReference>
<evidence type="ECO:0000256" key="18">
    <source>
        <dbReference type="ARBA" id="ARBA00023136"/>
    </source>
</evidence>
<evidence type="ECO:0000256" key="13">
    <source>
        <dbReference type="ARBA" id="ARBA00022771"/>
    </source>
</evidence>
<keyword evidence="10" id="KW-0479">Metal-binding</keyword>
<keyword evidence="18" id="KW-0472">Membrane</keyword>
<name>T1JAN5_STRMM</name>
<dbReference type="InterPro" id="IPR017441">
    <property type="entry name" value="Protein_kinase_ATP_BS"/>
</dbReference>
<proteinExistence type="inferred from homology"/>
<dbReference type="Proteomes" id="UP000014500">
    <property type="component" value="Unassembled WGS sequence"/>
</dbReference>
<keyword evidence="16 20" id="KW-0067">ATP-binding</keyword>
<evidence type="ECO:0000256" key="2">
    <source>
        <dbReference type="ARBA" id="ARBA00004370"/>
    </source>
</evidence>
<dbReference type="SMART" id="SM00220">
    <property type="entry name" value="S_TKc"/>
    <property type="match status" value="1"/>
</dbReference>
<keyword evidence="13" id="KW-0863">Zinc-finger</keyword>
<comment type="catalytic activity">
    <reaction evidence="19">
        <text>L-threonyl-[protein] + ATP = O-phospho-L-threonyl-[protein] + ADP + H(+)</text>
        <dbReference type="Rhea" id="RHEA:46608"/>
        <dbReference type="Rhea" id="RHEA-COMP:11060"/>
        <dbReference type="Rhea" id="RHEA-COMP:11605"/>
        <dbReference type="ChEBI" id="CHEBI:15378"/>
        <dbReference type="ChEBI" id="CHEBI:30013"/>
        <dbReference type="ChEBI" id="CHEBI:30616"/>
        <dbReference type="ChEBI" id="CHEBI:61977"/>
        <dbReference type="ChEBI" id="CHEBI:456216"/>
        <dbReference type="EC" id="2.7.11.13"/>
    </reaction>
</comment>
<dbReference type="PANTHER" id="PTHR22968:SF24">
    <property type="entry name" value="SERINE_THREONINE-PROTEIN KINASE"/>
    <property type="match status" value="1"/>
</dbReference>
<dbReference type="GO" id="GO:0035556">
    <property type="term" value="P:intracellular signal transduction"/>
    <property type="evidence" value="ECO:0007669"/>
    <property type="project" value="TreeGrafter"/>
</dbReference>
<dbReference type="Gene3D" id="3.30.60.20">
    <property type="match status" value="2"/>
</dbReference>
<evidence type="ECO:0000256" key="3">
    <source>
        <dbReference type="ARBA" id="ARBA00004496"/>
    </source>
</evidence>
<feature type="domain" description="PH" evidence="22">
    <location>
        <begin position="449"/>
        <end position="569"/>
    </location>
</feature>
<dbReference type="STRING" id="126957.T1JAN5"/>
<comment type="subcellular location">
    <subcellularLocation>
        <location evidence="3">Cytoplasm</location>
    </subcellularLocation>
    <subcellularLocation>
        <location evidence="2">Membrane</location>
    </subcellularLocation>
</comment>
<dbReference type="FunFam" id="3.30.60.20:FF:000019">
    <property type="entry name" value="Serine/threonine-protein kinase"/>
    <property type="match status" value="1"/>
</dbReference>
<evidence type="ECO:0000256" key="9">
    <source>
        <dbReference type="ARBA" id="ARBA00022679"/>
    </source>
</evidence>
<sequence>MLILDFVNLKIKEMKYKMSCGLLESRMESRKHFGRGYSDHMTQHRNQTCFVAPSPPAAQPGSGGVKELPNHGFNKLNERLLLFRHDYSSLNILQRITSPSEVTDDTLVEIVLSAGNPTDELQIRPHSLLVHSYKTPAFCDFCGEMLFGLVRQGLKCEGCGLNFHKRCAYKIPNNCTHIKRRRSSTPLNSSPNNNNYSLNYHMGSTRRPAWIDKELAGRIRIPHTLAVHSYAKPTICQYCKKLLKGLFRQGLQCRDCKFNVHKKCSGKLPKDCQGEAPREPGGGRHSQQSSPRTVKFVGAIFYENLTDEGKKVINVVSHVQFCDDTKSLLPVFHHFKIAGEVRRALDSPAAASRSCTAWRRQRRRSDLQASYEGAENSETDTNERETMEEESDSEGSERTGSQDASGDLAGQDSQDEDGKARTISPQTSSNIPLMRIVQSVRHTKRKGSNIMKEGWIVHYTNKDNIRKRHFWRLDTKNITMFQSENGKKYYKEISLSEILAVESAKSPLIFDGGATRSLHCFEIRTTNVDYYVGEFGQKEDGQFIVAAPDSGIGEHLAKSWEHAIRQALMPVASQPNTSVTVQQPDQDPDKVEQGTDISQLYQIFPDEVLGSGQFGIVYGGVHRKTKRNVAIKVIDKLRFPTKQEAQLKNEVSILQNIHHHGVVNLEKMFETPERIFVVMEKLKGDMLEMILHSERGRLSERITKFLISQILMALKHLHSKNIVHCDLKPENVLLSSKNDFPQVKLCDFGFARIIGEKSFRRSVVGTPAYLAPEVLRNKGYNRSLDMWSVGVIIYVSLSGTFPFNEDEDINDQIQNAAFMYPPNPWKEISPDAIDVINSLLQVKTKIRLSVDKSLSHNWLQDYITWCDMRNLERQVGERFLTHESDDARWELYRKEHAVDNGHEVESQDCRVRL</sequence>
<evidence type="ECO:0000256" key="6">
    <source>
        <dbReference type="ARBA" id="ARBA00022490"/>
    </source>
</evidence>
<keyword evidence="17" id="KW-0460">Magnesium</keyword>
<dbReference type="Pfam" id="PF00069">
    <property type="entry name" value="Pkinase"/>
    <property type="match status" value="1"/>
</dbReference>
<dbReference type="Gene3D" id="1.10.510.10">
    <property type="entry name" value="Transferase(Phosphotransferase) domain 1"/>
    <property type="match status" value="1"/>
</dbReference>
<dbReference type="InterPro" id="IPR057764">
    <property type="entry name" value="Ubiquitin_PRKD1-3_N"/>
</dbReference>
<dbReference type="GO" id="GO:0007200">
    <property type="term" value="P:phospholipase C-activating G protein-coupled receptor signaling pathway"/>
    <property type="evidence" value="ECO:0007669"/>
    <property type="project" value="TreeGrafter"/>
</dbReference>
<dbReference type="EC" id="2.7.11.13" evidence="5"/>
<reference evidence="26" key="1">
    <citation type="submission" date="2011-05" db="EMBL/GenBank/DDBJ databases">
        <authorList>
            <person name="Richards S.R."/>
            <person name="Qu J."/>
            <person name="Jiang H."/>
            <person name="Jhangiani S.N."/>
            <person name="Agravi P."/>
            <person name="Goodspeed R."/>
            <person name="Gross S."/>
            <person name="Mandapat C."/>
            <person name="Jackson L."/>
            <person name="Mathew T."/>
            <person name="Pu L."/>
            <person name="Thornton R."/>
            <person name="Saada N."/>
            <person name="Wilczek-Boney K.B."/>
            <person name="Lee S."/>
            <person name="Kovar C."/>
            <person name="Wu Y."/>
            <person name="Scherer S.E."/>
            <person name="Worley K.C."/>
            <person name="Muzny D.M."/>
            <person name="Gibbs R."/>
        </authorList>
    </citation>
    <scope>NUCLEOTIDE SEQUENCE</scope>
    <source>
        <strain evidence="26">Brora</strain>
    </source>
</reference>
<dbReference type="Pfam" id="PF00130">
    <property type="entry name" value="C1_1"/>
    <property type="match status" value="2"/>
</dbReference>
<dbReference type="CDD" id="cd01239">
    <property type="entry name" value="PH_PKD"/>
    <property type="match status" value="1"/>
</dbReference>
<dbReference type="InterPro" id="IPR001849">
    <property type="entry name" value="PH_domain"/>
</dbReference>